<reference evidence="7 8" key="1">
    <citation type="submission" date="2015-12" db="EMBL/GenBank/DDBJ databases">
        <title>The genome of Folsomia candida.</title>
        <authorList>
            <person name="Faddeeva A."/>
            <person name="Derks M.F."/>
            <person name="Anvar Y."/>
            <person name="Smit S."/>
            <person name="Van Straalen N."/>
            <person name="Roelofs D."/>
        </authorList>
    </citation>
    <scope>NUCLEOTIDE SEQUENCE [LARGE SCALE GENOMIC DNA]</scope>
    <source>
        <strain evidence="7 8">VU population</strain>
        <tissue evidence="7">Whole body</tissue>
    </source>
</reference>
<evidence type="ECO:0000256" key="3">
    <source>
        <dbReference type="ARBA" id="ARBA00008845"/>
    </source>
</evidence>
<organism evidence="7 8">
    <name type="scientific">Folsomia candida</name>
    <name type="common">Springtail</name>
    <dbReference type="NCBI Taxonomy" id="158441"/>
    <lineage>
        <taxon>Eukaryota</taxon>
        <taxon>Metazoa</taxon>
        <taxon>Ecdysozoa</taxon>
        <taxon>Arthropoda</taxon>
        <taxon>Hexapoda</taxon>
        <taxon>Collembola</taxon>
        <taxon>Entomobryomorpha</taxon>
        <taxon>Isotomoidea</taxon>
        <taxon>Isotomidae</taxon>
        <taxon>Proisotominae</taxon>
        <taxon>Folsomia</taxon>
    </lineage>
</organism>
<dbReference type="InterPro" id="IPR015943">
    <property type="entry name" value="WD40/YVTN_repeat-like_dom_sf"/>
</dbReference>
<protein>
    <submittedName>
        <fullName evidence="7">Protein VPRBP</fullName>
    </submittedName>
</protein>
<comment type="pathway">
    <text evidence="2">Protein modification; protein ubiquitination.</text>
</comment>
<dbReference type="InterPro" id="IPR016024">
    <property type="entry name" value="ARM-type_fold"/>
</dbReference>
<keyword evidence="8" id="KW-1185">Reference proteome</keyword>
<dbReference type="STRING" id="158441.A0A226EFY2"/>
<dbReference type="InterPro" id="IPR036322">
    <property type="entry name" value="WD40_repeat_dom_sf"/>
</dbReference>
<dbReference type="OrthoDB" id="27563at2759"/>
<keyword evidence="4" id="KW-0833">Ubl conjugation pathway</keyword>
<dbReference type="SUPFAM" id="SSF48371">
    <property type="entry name" value="ARM repeat"/>
    <property type="match status" value="1"/>
</dbReference>
<comment type="caution">
    <text evidence="7">The sequence shown here is derived from an EMBL/GenBank/DDBJ whole genome shotgun (WGS) entry which is preliminary data.</text>
</comment>
<evidence type="ECO:0000256" key="5">
    <source>
        <dbReference type="ARBA" id="ARBA00023242"/>
    </source>
</evidence>
<dbReference type="GO" id="GO:0005634">
    <property type="term" value="C:nucleus"/>
    <property type="evidence" value="ECO:0007669"/>
    <property type="project" value="UniProtKB-SubCell"/>
</dbReference>
<evidence type="ECO:0000256" key="1">
    <source>
        <dbReference type="ARBA" id="ARBA00004123"/>
    </source>
</evidence>
<feature type="compositionally biased region" description="Acidic residues" evidence="6">
    <location>
        <begin position="1435"/>
        <end position="1479"/>
    </location>
</feature>
<dbReference type="InterPro" id="IPR033270">
    <property type="entry name" value="VPRBP/DCAF1"/>
</dbReference>
<dbReference type="PROSITE" id="PS50896">
    <property type="entry name" value="LISH"/>
    <property type="match status" value="1"/>
</dbReference>
<feature type="compositionally biased region" description="Acidic residues" evidence="6">
    <location>
        <begin position="1506"/>
        <end position="1536"/>
    </location>
</feature>
<feature type="region of interest" description="Disordered" evidence="6">
    <location>
        <begin position="1"/>
        <end position="26"/>
    </location>
</feature>
<gene>
    <name evidence="7" type="ORF">Fcan01_09797</name>
</gene>
<dbReference type="PANTHER" id="PTHR13129">
    <property type="entry name" value="VPRBP PROTEIN-RELATED"/>
    <property type="match status" value="1"/>
</dbReference>
<feature type="compositionally biased region" description="Basic and acidic residues" evidence="6">
    <location>
        <begin position="1480"/>
        <end position="1492"/>
    </location>
</feature>
<dbReference type="Gene3D" id="2.130.10.10">
    <property type="entry name" value="YVTN repeat-like/Quinoprotein amine dehydrogenase"/>
    <property type="match status" value="1"/>
</dbReference>
<comment type="similarity">
    <text evidence="3">Belongs to the VPRBP/DCAF1 family.</text>
</comment>
<feature type="compositionally biased region" description="Low complexity" evidence="6">
    <location>
        <begin position="359"/>
        <end position="372"/>
    </location>
</feature>
<evidence type="ECO:0000256" key="4">
    <source>
        <dbReference type="ARBA" id="ARBA00022786"/>
    </source>
</evidence>
<evidence type="ECO:0000313" key="7">
    <source>
        <dbReference type="EMBL" id="OXA56543.1"/>
    </source>
</evidence>
<feature type="region of interest" description="Disordered" evidence="6">
    <location>
        <begin position="333"/>
        <end position="373"/>
    </location>
</feature>
<evidence type="ECO:0000256" key="6">
    <source>
        <dbReference type="SAM" id="MobiDB-lite"/>
    </source>
</evidence>
<keyword evidence="5" id="KW-0539">Nucleus</keyword>
<feature type="region of interest" description="Disordered" evidence="6">
    <location>
        <begin position="1430"/>
        <end position="1536"/>
    </location>
</feature>
<dbReference type="InterPro" id="IPR011989">
    <property type="entry name" value="ARM-like"/>
</dbReference>
<accession>A0A226EFY2</accession>
<dbReference type="SMART" id="SM00667">
    <property type="entry name" value="LisH"/>
    <property type="match status" value="1"/>
</dbReference>
<dbReference type="GO" id="GO:0016567">
    <property type="term" value="P:protein ubiquitination"/>
    <property type="evidence" value="ECO:0007669"/>
    <property type="project" value="UniProtKB-UniPathway"/>
</dbReference>
<dbReference type="GO" id="GO:0080008">
    <property type="term" value="C:Cul4-RING E3 ubiquitin ligase complex"/>
    <property type="evidence" value="ECO:0007669"/>
    <property type="project" value="TreeGrafter"/>
</dbReference>
<dbReference type="InterPro" id="IPR006594">
    <property type="entry name" value="LisH"/>
</dbReference>
<dbReference type="SUPFAM" id="SSF50978">
    <property type="entry name" value="WD40 repeat-like"/>
    <property type="match status" value="1"/>
</dbReference>
<dbReference type="PANTHER" id="PTHR13129:SF4">
    <property type="entry name" value="DDB1- AND CUL4-ASSOCIATED FACTOR 1"/>
    <property type="match status" value="1"/>
</dbReference>
<dbReference type="UniPathway" id="UPA00143"/>
<comment type="subcellular location">
    <subcellularLocation>
        <location evidence="1">Nucleus</location>
    </subcellularLocation>
</comment>
<dbReference type="Gene3D" id="1.25.10.10">
    <property type="entry name" value="Leucine-rich Repeat Variant"/>
    <property type="match status" value="1"/>
</dbReference>
<proteinExistence type="inferred from homology"/>
<dbReference type="Proteomes" id="UP000198287">
    <property type="component" value="Unassembled WGS sequence"/>
</dbReference>
<dbReference type="EMBL" id="LNIX01000004">
    <property type="protein sequence ID" value="OXA56543.1"/>
    <property type="molecule type" value="Genomic_DNA"/>
</dbReference>
<sequence length="1536" mass="173018">MPTSLPPEEEEEIVAEDVAGSGSNADSVEAIFLDDSDEDNEPEEPEERVVIPSLVEEDEEVSKCSDVATILKLLDDRILANGANANNAPYNPVKILTRLSEIIEYEMLEYLKMDPDPFDDRHPSRTHPDCSLGHSLKALFKKEVFMTKLVHEYLKENWGEGLDLEINTAACRLFVNILPGLETSVVYQETEGLLLKLFTWAETAPEPLKSYSLGLLGASMEVPEIAGKFKEKNIHLVQLMLERLRELQNEFFVSTKNALSRPFSQFANRSDLKTIPENPLLDSNGEVVDRIANEILSIATANRVPNGGTASTTNGCDVDVDFVDSGCLSSVITPVGTPNQKRRPNTLPEIKVSSEHDISTPPSSTPQTPKTPHNNAVAIVGLQTPTNVTPKSSKKTRASLTQKHFLEPSLQNKAKRRKLASSVADTTEIEECSTSSSWAELEPNIIGSWQVFPVNLVARQIFTLRYLAPLGEYQEMLGYAFEQNAIQIILRYLSKSHQTKETSRLTFEALKYLGALLCHKKFALEFLQAGGLQKLLQVPRPSLSATGVSLCLYYIAYSEDAMEKVCLMSRNTLHNLISYVLWLLECAHNSGRNHAIMFFGVIYPFKTMLDLFDVQDGLRAILNVITTQPSFVQMRKSIDGGQRDQLGTTANDFLDNPEDELDISDEEQMISRQSVRQVSFNLKRYFESHLGFTADKLKRTIGKNHHSHPQTTGSIIPPYKSLKPFTAMELTSLHTTIQDLLPGNAQRWAPVDRFLNQSGLETVMQTMAMAYEWNYSGRGETVRNMLDVLAVACLIPRTQLMLTERYKINGSNEHSGMSIILSAAEGEVVNEPDVKKSALQVIGNCVCGPIHHKKPSETQIKIWECTRINNGILILTKLLQTKSPITDADNIRAMACWCLSGLARYRHVRQVLQQLPLIRSGFIQNLMTEPILQDKRHDHAMFQKYAMEIIKLVHGKEDNFILDFGDVIRKSDLISQSKVDYYGNDLTELIHDHLVKAGLSETAAVLQMEAKSRHNYKISNSASSAPINLDKIVRQYLLNQHSLCKTPMITCPTFELLKPHKCPSKSDRPRASDFRTMGTNFGSRFFKRQIGGNSHGHEDKKLIYSRFKPFRVLRSADISGDEEVSFTTCAFSPCYQWTIVGTSAGDVKLFNNSNLQEDGTYPCHESEIYHVEANNKCSLLLTSNTWRRPLSALWKMEGLFDKVIEFEREEYVEFSKHTQDKVIATNSDTASVFDIETKTRLMTLKPRMSNQYLKNRATFDPYDELILSDGVLWDFKSGKEVHKFDKLNENLNGVFNPKNGLEIISNTEIWDVRTFHLLKTVRQLDQCQLTFTNDGSIIYGVKIEREEHPNSDGTVTFRQADTSFVVIDNCDDYSSIATIELKRHIMALATSPNDLQLALIENHTAPDETMSTPDSCVRFYEVGRNRCDELTNADGVEDEDDVQSDDDEDVDDDDDDDDDEDGMGDDDESLDDDDEDGDRDNDLDRLLDHLLEPNRQLFMRNGNNNDDAEEEESSGSSWNDDDDADASSSSDDDDTD</sequence>
<dbReference type="OMA" id="ECSQDQA"/>
<evidence type="ECO:0000313" key="8">
    <source>
        <dbReference type="Proteomes" id="UP000198287"/>
    </source>
</evidence>
<name>A0A226EFY2_FOLCA</name>
<evidence type="ECO:0000256" key="2">
    <source>
        <dbReference type="ARBA" id="ARBA00004906"/>
    </source>
</evidence>